<evidence type="ECO:0000313" key="5">
    <source>
        <dbReference type="EMBL" id="WOG83987.1"/>
    </source>
</evidence>
<protein>
    <recommendedName>
        <fullName evidence="3">Jacalin-type lectin domain-containing protein</fullName>
    </recommendedName>
</protein>
<dbReference type="InterPro" id="IPR001229">
    <property type="entry name" value="Jacalin-like_lectin_dom"/>
</dbReference>
<dbReference type="GO" id="GO:0030246">
    <property type="term" value="F:carbohydrate binding"/>
    <property type="evidence" value="ECO:0007669"/>
    <property type="project" value="UniProtKB-KW"/>
</dbReference>
<dbReference type="Gene3D" id="2.100.10.30">
    <property type="entry name" value="Jacalin-like lectin domain"/>
    <property type="match status" value="1"/>
</dbReference>
<evidence type="ECO:0000259" key="3">
    <source>
        <dbReference type="PROSITE" id="PS51752"/>
    </source>
</evidence>
<sequence length="163" mass="18112">MFKVGPAAKASGSVWDEKGKSEIAQIYIGVYENRFKFIQFLNVENGTTLATSKILGLPCEGGCTFFNTVTLDYPSELITGVSGWYQDHNGSKYLRSISFHTNKTTHGPFNASPVNKGLEQIEFNYQVGSKFHGFFGTYLQNGVESIGIYSKPMEKLTEIVKKT</sequence>
<name>A0A166HT03_DAUCS</name>
<dbReference type="PANTHER" id="PTHR47293">
    <property type="entry name" value="JACALIN-RELATED LECTIN 3"/>
    <property type="match status" value="1"/>
</dbReference>
<keyword evidence="6" id="KW-1185">Reference proteome</keyword>
<dbReference type="EMBL" id="LNRQ01000001">
    <property type="protein sequence ID" value="KZN10357.1"/>
    <property type="molecule type" value="Genomic_DNA"/>
</dbReference>
<dbReference type="PANTHER" id="PTHR47293:SF70">
    <property type="entry name" value="JACALIN-RELATED LECTIN 24-RELATED"/>
    <property type="match status" value="1"/>
</dbReference>
<dbReference type="OrthoDB" id="581739at2759"/>
<evidence type="ECO:0000313" key="4">
    <source>
        <dbReference type="EMBL" id="KZN10357.1"/>
    </source>
</evidence>
<dbReference type="PROSITE" id="PS51752">
    <property type="entry name" value="JACALIN_LECTIN"/>
    <property type="match status" value="1"/>
</dbReference>
<dbReference type="OMA" id="NECESFC"/>
<reference evidence="5" key="2">
    <citation type="submission" date="2022-03" db="EMBL/GenBank/DDBJ databases">
        <title>Draft title - Genomic analysis of global carrot germplasm unveils the trajectory of domestication and the origin of high carotenoid orange carrot.</title>
        <authorList>
            <person name="Iorizzo M."/>
            <person name="Ellison S."/>
            <person name="Senalik D."/>
            <person name="Macko-Podgorni A."/>
            <person name="Grzebelus D."/>
            <person name="Bostan H."/>
            <person name="Rolling W."/>
            <person name="Curaba J."/>
            <person name="Simon P."/>
        </authorList>
    </citation>
    <scope>NUCLEOTIDE SEQUENCE</scope>
    <source>
        <tissue evidence="5">Leaf</tissue>
    </source>
</reference>
<gene>
    <name evidence="4" type="ORF">DCAR_003013</name>
    <name evidence="5" type="ORF">DCAR_0103166</name>
</gene>
<proteinExistence type="inferred from homology"/>
<dbReference type="EMBL" id="CP093343">
    <property type="protein sequence ID" value="WOG83987.1"/>
    <property type="molecule type" value="Genomic_DNA"/>
</dbReference>
<feature type="domain" description="Jacalin-type lectin" evidence="3">
    <location>
        <begin position="1"/>
        <end position="152"/>
    </location>
</feature>
<evidence type="ECO:0000256" key="2">
    <source>
        <dbReference type="ARBA" id="ARBA00022734"/>
    </source>
</evidence>
<dbReference type="InterPro" id="IPR036404">
    <property type="entry name" value="Jacalin-like_lectin_dom_sf"/>
</dbReference>
<dbReference type="SMART" id="SM00915">
    <property type="entry name" value="Jacalin"/>
    <property type="match status" value="1"/>
</dbReference>
<dbReference type="STRING" id="79200.A0A166HT03"/>
<organism evidence="4">
    <name type="scientific">Daucus carota subsp. sativus</name>
    <name type="common">Carrot</name>
    <dbReference type="NCBI Taxonomy" id="79200"/>
    <lineage>
        <taxon>Eukaryota</taxon>
        <taxon>Viridiplantae</taxon>
        <taxon>Streptophyta</taxon>
        <taxon>Embryophyta</taxon>
        <taxon>Tracheophyta</taxon>
        <taxon>Spermatophyta</taxon>
        <taxon>Magnoliopsida</taxon>
        <taxon>eudicotyledons</taxon>
        <taxon>Gunneridae</taxon>
        <taxon>Pentapetalae</taxon>
        <taxon>asterids</taxon>
        <taxon>campanulids</taxon>
        <taxon>Apiales</taxon>
        <taxon>Apiaceae</taxon>
        <taxon>Apioideae</taxon>
        <taxon>Scandiceae</taxon>
        <taxon>Daucinae</taxon>
        <taxon>Daucus</taxon>
        <taxon>Daucus sect. Daucus</taxon>
    </lineage>
</organism>
<dbReference type="Proteomes" id="UP000077755">
    <property type="component" value="Chromosome 1"/>
</dbReference>
<dbReference type="SUPFAM" id="SSF51101">
    <property type="entry name" value="Mannose-binding lectins"/>
    <property type="match status" value="1"/>
</dbReference>
<comment type="similarity">
    <text evidence="1">Belongs to the jacalin lectin family.</text>
</comment>
<keyword evidence="2" id="KW-0430">Lectin</keyword>
<accession>A0A166HT03</accession>
<reference evidence="4" key="1">
    <citation type="journal article" date="2016" name="Nat. Genet.">
        <title>A high-quality carrot genome assembly provides new insights into carotenoid accumulation and asterid genome evolution.</title>
        <authorList>
            <person name="Iorizzo M."/>
            <person name="Ellison S."/>
            <person name="Senalik D."/>
            <person name="Zeng P."/>
            <person name="Satapoomin P."/>
            <person name="Huang J."/>
            <person name="Bowman M."/>
            <person name="Iovene M."/>
            <person name="Sanseverino W."/>
            <person name="Cavagnaro P."/>
            <person name="Yildiz M."/>
            <person name="Macko-Podgorni A."/>
            <person name="Moranska E."/>
            <person name="Grzebelus E."/>
            <person name="Grzebelus D."/>
            <person name="Ashrafi H."/>
            <person name="Zheng Z."/>
            <person name="Cheng S."/>
            <person name="Spooner D."/>
            <person name="Van Deynze A."/>
            <person name="Simon P."/>
        </authorList>
    </citation>
    <scope>NUCLEOTIDE SEQUENCE [LARGE SCALE GENOMIC DNA]</scope>
    <source>
        <tissue evidence="4">Leaf</tissue>
    </source>
</reference>
<evidence type="ECO:0000256" key="1">
    <source>
        <dbReference type="ARBA" id="ARBA00006568"/>
    </source>
</evidence>
<evidence type="ECO:0000313" key="6">
    <source>
        <dbReference type="Proteomes" id="UP000077755"/>
    </source>
</evidence>
<dbReference type="Gramene" id="KZN10357">
    <property type="protein sequence ID" value="KZN10357"/>
    <property type="gene ID" value="DCAR_003013"/>
</dbReference>
<dbReference type="AlphaFoldDB" id="A0A166HT03"/>
<dbReference type="Pfam" id="PF01419">
    <property type="entry name" value="Jacalin"/>
    <property type="match status" value="1"/>
</dbReference>